<keyword evidence="6" id="KW-0732">Signal</keyword>
<dbReference type="Gene3D" id="1.20.5.1930">
    <property type="match status" value="1"/>
</dbReference>
<keyword evidence="1" id="KW-0808">Transferase</keyword>
<dbReference type="InterPro" id="IPR013783">
    <property type="entry name" value="Ig-like_fold"/>
</dbReference>
<feature type="transmembrane region" description="Helical" evidence="5">
    <location>
        <begin position="760"/>
        <end position="779"/>
    </location>
</feature>
<dbReference type="AlphaFoldDB" id="A0A1H6C9T7"/>
<feature type="chain" id="PRO_5009294612" evidence="6">
    <location>
        <begin position="23"/>
        <end position="1025"/>
    </location>
</feature>
<dbReference type="Proteomes" id="UP000236728">
    <property type="component" value="Unassembled WGS sequence"/>
</dbReference>
<evidence type="ECO:0000256" key="3">
    <source>
        <dbReference type="ARBA" id="ARBA00023012"/>
    </source>
</evidence>
<feature type="coiled-coil region" evidence="4">
    <location>
        <begin position="836"/>
        <end position="863"/>
    </location>
</feature>
<keyword evidence="2" id="KW-0418">Kinase</keyword>
<dbReference type="InterPro" id="IPR003594">
    <property type="entry name" value="HATPase_dom"/>
</dbReference>
<gene>
    <name evidence="8" type="ORF">SAMN05421819_4317</name>
</gene>
<dbReference type="OrthoDB" id="127270at2"/>
<feature type="signal peptide" evidence="6">
    <location>
        <begin position="1"/>
        <end position="22"/>
    </location>
</feature>
<dbReference type="RefSeq" id="WP_103935164.1">
    <property type="nucleotide sequence ID" value="NZ_FNVA01000009.1"/>
</dbReference>
<dbReference type="SUPFAM" id="SSF55874">
    <property type="entry name" value="ATPase domain of HSP90 chaperone/DNA topoisomerase II/histidine kinase"/>
    <property type="match status" value="1"/>
</dbReference>
<keyword evidence="4" id="KW-0175">Coiled coil</keyword>
<evidence type="ECO:0000256" key="6">
    <source>
        <dbReference type="SAM" id="SignalP"/>
    </source>
</evidence>
<evidence type="ECO:0000256" key="4">
    <source>
        <dbReference type="SAM" id="Coils"/>
    </source>
</evidence>
<dbReference type="SMART" id="SM00387">
    <property type="entry name" value="HATPase_c"/>
    <property type="match status" value="1"/>
</dbReference>
<dbReference type="PANTHER" id="PTHR24421">
    <property type="entry name" value="NITRATE/NITRITE SENSOR PROTEIN NARX-RELATED"/>
    <property type="match status" value="1"/>
</dbReference>
<evidence type="ECO:0000256" key="5">
    <source>
        <dbReference type="SAM" id="Phobius"/>
    </source>
</evidence>
<dbReference type="PANTHER" id="PTHR24421:SF62">
    <property type="entry name" value="SENSORY TRANSDUCTION HISTIDINE KINASE"/>
    <property type="match status" value="1"/>
</dbReference>
<reference evidence="8 9" key="1">
    <citation type="submission" date="2016-10" db="EMBL/GenBank/DDBJ databases">
        <authorList>
            <person name="de Groot N.N."/>
        </authorList>
    </citation>
    <scope>NUCLEOTIDE SEQUENCE [LARGE SCALE GENOMIC DNA]</scope>
    <source>
        <strain evidence="8 9">DSM 22489</strain>
    </source>
</reference>
<evidence type="ECO:0000313" key="8">
    <source>
        <dbReference type="EMBL" id="SEG69136.1"/>
    </source>
</evidence>
<dbReference type="Pfam" id="PF07730">
    <property type="entry name" value="HisKA_3"/>
    <property type="match status" value="1"/>
</dbReference>
<evidence type="ECO:0000259" key="7">
    <source>
        <dbReference type="PROSITE" id="PS50109"/>
    </source>
</evidence>
<dbReference type="InterPro" id="IPR011712">
    <property type="entry name" value="Sig_transdc_His_kin_sub3_dim/P"/>
</dbReference>
<dbReference type="EMBL" id="FNVA01000009">
    <property type="protein sequence ID" value="SEG69136.1"/>
    <property type="molecule type" value="Genomic_DNA"/>
</dbReference>
<protein>
    <submittedName>
        <fullName evidence="8">Two component regulator propeller</fullName>
    </submittedName>
</protein>
<dbReference type="SUPFAM" id="SSF63829">
    <property type="entry name" value="Calcium-dependent phosphotriesterase"/>
    <property type="match status" value="3"/>
</dbReference>
<dbReference type="Pfam" id="PF07494">
    <property type="entry name" value="Reg_prop"/>
    <property type="match status" value="1"/>
</dbReference>
<dbReference type="InterPro" id="IPR011110">
    <property type="entry name" value="Reg_prop"/>
</dbReference>
<dbReference type="InterPro" id="IPR036890">
    <property type="entry name" value="HATPase_C_sf"/>
</dbReference>
<evidence type="ECO:0000313" key="9">
    <source>
        <dbReference type="Proteomes" id="UP000236728"/>
    </source>
</evidence>
<keyword evidence="5" id="KW-1133">Transmembrane helix</keyword>
<dbReference type="Pfam" id="PF02518">
    <property type="entry name" value="HATPase_c"/>
    <property type="match status" value="1"/>
</dbReference>
<dbReference type="InterPro" id="IPR015943">
    <property type="entry name" value="WD40/YVTN_repeat-like_dom_sf"/>
</dbReference>
<dbReference type="Gene3D" id="2.60.40.10">
    <property type="entry name" value="Immunoglobulins"/>
    <property type="match status" value="1"/>
</dbReference>
<keyword evidence="9" id="KW-1185">Reference proteome</keyword>
<keyword evidence="5" id="KW-0472">Membrane</keyword>
<keyword evidence="3" id="KW-0902">Two-component regulatory system</keyword>
<evidence type="ECO:0000256" key="1">
    <source>
        <dbReference type="ARBA" id="ARBA00022679"/>
    </source>
</evidence>
<accession>A0A1H6C9T7</accession>
<dbReference type="Gene3D" id="2.130.10.10">
    <property type="entry name" value="YVTN repeat-like/Quinoprotein amine dehydrogenase"/>
    <property type="match status" value="3"/>
</dbReference>
<dbReference type="InterPro" id="IPR050482">
    <property type="entry name" value="Sensor_HK_TwoCompSys"/>
</dbReference>
<proteinExistence type="predicted"/>
<dbReference type="Gene3D" id="3.30.565.10">
    <property type="entry name" value="Histidine kinase-like ATPase, C-terminal domain"/>
    <property type="match status" value="1"/>
</dbReference>
<sequence>MNTKKLLLIFFAFVAFVQPLLALNPDNRISQYGHAAWRVQDGAIGGNPNAFAQTPDGYLWVGTPSGLYRYDGASFLAWNPPPGQHYPFAIANITALYTARDGSLWIGGGGGLSHWANGKFTSVDAPIAEVEGIAEDGEGAIWITRSHMHQFTGPLCKVSADIEQCFGESSGIQSIAAGPIATDAHGRFWIAGVGSVIEWQGKLIREHFLSGARSPDSSRLLNTTMAGGEGIVWTGESRTGPRDGLQRLSDERWSPYTAPGFNGANVAVNTLFLDQDHCLWIGTENQGIYRIHGQNVDHFGHDDGLSSNFVTRIFQDHEGGIWIATSEGLDHFRDLPIVTYSSVQGVSADYVATMLARRDGSVTIASDTSMSSIHASVVTPLKMPPWMHGHPTAMLEDDRGNLWIGGDGGLRVQAGGQWHVVTGSALMGDDVRSLAEATDHTIWAEIIGLHPRLLRIENYKVREEFKPPHFPAAFFVVTDPHGGVWLSFLDGRLMHYQTGQWQELSMEPLVRKYSRIGTIFNISFDSDGTLWGVANGGVIGYRHGRLQLLNERNGLPCARTYAALADLHGDLWLSTVCGLMRIKHSDLERWWADPESRFQVSPFQAIDGFRAGIPLSHPAAVRSTDGKLWFHNNSVVMMIDPDHLPYNTVVPPVHVEQVIADRKVYGTESDLRLPPRTHQVEFDYAGLSFVAPSKVLFRYMLEGYDTQWQEPGTRRAAFYNDLPPGNYTFHVIACNNSGLWNKAGASMQLRVAPAYYQTNLFRVMCGAIVVALFWVFYLLRLRQMQQEFAVALEARVKERTRIARELHDTLLQSLHGLMFKFQAARNMLPRRPEDAMQTLDKAISETEQAIAESREAIHDLRSEPLSEQDLATLLEGIGEELAALQDTNHKSPSFRVIVEGDPQKLYPELQGEVYRIAREVLRNAFWHAGASQVEAEIRYDKNQLRLRIRDDGKGIDPKVLEESRRPGHWGLPGVRERAIQIGAQLSFWSQDGAGTEIEVTIPATVAYEEIRKKQKFAVFRRERKL</sequence>
<dbReference type="PROSITE" id="PS50109">
    <property type="entry name" value="HIS_KIN"/>
    <property type="match status" value="1"/>
</dbReference>
<dbReference type="InterPro" id="IPR011123">
    <property type="entry name" value="Y_Y_Y"/>
</dbReference>
<dbReference type="Pfam" id="PF07495">
    <property type="entry name" value="Y_Y_Y"/>
    <property type="match status" value="1"/>
</dbReference>
<dbReference type="CDD" id="cd16917">
    <property type="entry name" value="HATPase_UhpB-NarQ-NarX-like"/>
    <property type="match status" value="1"/>
</dbReference>
<keyword evidence="5" id="KW-0812">Transmembrane</keyword>
<organism evidence="8 9">
    <name type="scientific">Bryocella elongata</name>
    <dbReference type="NCBI Taxonomy" id="863522"/>
    <lineage>
        <taxon>Bacteria</taxon>
        <taxon>Pseudomonadati</taxon>
        <taxon>Acidobacteriota</taxon>
        <taxon>Terriglobia</taxon>
        <taxon>Terriglobales</taxon>
        <taxon>Acidobacteriaceae</taxon>
        <taxon>Bryocella</taxon>
    </lineage>
</organism>
<dbReference type="InterPro" id="IPR005467">
    <property type="entry name" value="His_kinase_dom"/>
</dbReference>
<name>A0A1H6C9T7_9BACT</name>
<feature type="domain" description="Histidine kinase" evidence="7">
    <location>
        <begin position="912"/>
        <end position="1005"/>
    </location>
</feature>
<dbReference type="GO" id="GO:0000155">
    <property type="term" value="F:phosphorelay sensor kinase activity"/>
    <property type="evidence" value="ECO:0007669"/>
    <property type="project" value="InterPro"/>
</dbReference>
<dbReference type="GO" id="GO:0046983">
    <property type="term" value="F:protein dimerization activity"/>
    <property type="evidence" value="ECO:0007669"/>
    <property type="project" value="InterPro"/>
</dbReference>
<dbReference type="GO" id="GO:0016020">
    <property type="term" value="C:membrane"/>
    <property type="evidence" value="ECO:0007669"/>
    <property type="project" value="InterPro"/>
</dbReference>
<evidence type="ECO:0000256" key="2">
    <source>
        <dbReference type="ARBA" id="ARBA00022777"/>
    </source>
</evidence>